<protein>
    <submittedName>
        <fullName evidence="3">Class I SAM-dependent methyltransferase</fullName>
    </submittedName>
</protein>
<dbReference type="Pfam" id="PF13578">
    <property type="entry name" value="Methyltransf_24"/>
    <property type="match status" value="1"/>
</dbReference>
<dbReference type="GO" id="GO:0008168">
    <property type="term" value="F:methyltransferase activity"/>
    <property type="evidence" value="ECO:0007669"/>
    <property type="project" value="UniProtKB-KW"/>
</dbReference>
<comment type="caution">
    <text evidence="3">The sequence shown here is derived from an EMBL/GenBank/DDBJ whole genome shotgun (WGS) entry which is preliminary data.</text>
</comment>
<organism evidence="3 4">
    <name type="scientific">Devosia ureilytica</name>
    <dbReference type="NCBI Taxonomy" id="2952754"/>
    <lineage>
        <taxon>Bacteria</taxon>
        <taxon>Pseudomonadati</taxon>
        <taxon>Pseudomonadota</taxon>
        <taxon>Alphaproteobacteria</taxon>
        <taxon>Hyphomicrobiales</taxon>
        <taxon>Devosiaceae</taxon>
        <taxon>Devosia</taxon>
    </lineage>
</organism>
<dbReference type="PANTHER" id="PTHR40048:SF1">
    <property type="entry name" value="RHAMNOSYL O-METHYLTRANSFERASE"/>
    <property type="match status" value="1"/>
</dbReference>
<accession>A0A9Q4AM63</accession>
<keyword evidence="1 3" id="KW-0489">Methyltransferase</keyword>
<dbReference type="SUPFAM" id="SSF53335">
    <property type="entry name" value="S-adenosyl-L-methionine-dependent methyltransferases"/>
    <property type="match status" value="1"/>
</dbReference>
<evidence type="ECO:0000256" key="2">
    <source>
        <dbReference type="ARBA" id="ARBA00022679"/>
    </source>
</evidence>
<evidence type="ECO:0000256" key="1">
    <source>
        <dbReference type="ARBA" id="ARBA00022603"/>
    </source>
</evidence>
<dbReference type="GO" id="GO:0071770">
    <property type="term" value="P:DIM/DIP cell wall layer assembly"/>
    <property type="evidence" value="ECO:0007669"/>
    <property type="project" value="TreeGrafter"/>
</dbReference>
<keyword evidence="2" id="KW-0808">Transferase</keyword>
<dbReference type="Proteomes" id="UP001060275">
    <property type="component" value="Unassembled WGS sequence"/>
</dbReference>
<name>A0A9Q4AM63_9HYPH</name>
<keyword evidence="4" id="KW-1185">Reference proteome</keyword>
<dbReference type="InterPro" id="IPR029063">
    <property type="entry name" value="SAM-dependent_MTases_sf"/>
</dbReference>
<dbReference type="RefSeq" id="WP_254674050.1">
    <property type="nucleotide sequence ID" value="NZ_JAMWDU010000002.1"/>
</dbReference>
<reference evidence="3" key="1">
    <citation type="submission" date="2022-06" db="EMBL/GenBank/DDBJ databases">
        <title>Devosia sp. XJ19-45 genome assembly.</title>
        <authorList>
            <person name="Li B."/>
            <person name="Cai M."/>
            <person name="Nie G."/>
            <person name="Li W."/>
        </authorList>
    </citation>
    <scope>NUCLEOTIDE SEQUENCE</scope>
    <source>
        <strain evidence="3">XJ19-45</strain>
    </source>
</reference>
<dbReference type="AlphaFoldDB" id="A0A9Q4AM63"/>
<sequence>MFLPPPEVLDFFPDYRTTQIAWQGLAPVAAWAIWSLKPGRVVELGSYRGDSFFAFLDAASQVPELREIVAVDSWTGDKHTGPFTGQVYAQFHDELERRGDHRVRSIRALFSDAATQFEEGSIDMLHIDGAHEYDAVKLDFEQWLPKMSPNGVVLFHDTMVTDPDFGVWQVWAEIEAAYPNRTFNFEHSNGLGVLFLGDDTTGDFRQLALLPPREAAILRDTMRLTGEAIVNTTRYEYLLITRNGGAVDVGHIYSRGHDRTRIERLRSIEATRLETHALNAWIEQWFNVHKGDLTAALVEPSMLTQTKLLREEFEGQLQHHVARLEQLLAEQGNAIRLSLEPLVIQALTTPGGSLGPALASFLAEMSREKNDAQDDSIMSLGSKADAQDQAIDTILNYIRRNDPRFTS</sequence>
<proteinExistence type="predicted"/>
<dbReference type="EMBL" id="JAMWDU010000002">
    <property type="protein sequence ID" value="MCP8886250.1"/>
    <property type="molecule type" value="Genomic_DNA"/>
</dbReference>
<dbReference type="GO" id="GO:0005886">
    <property type="term" value="C:plasma membrane"/>
    <property type="evidence" value="ECO:0007669"/>
    <property type="project" value="TreeGrafter"/>
</dbReference>
<evidence type="ECO:0000313" key="3">
    <source>
        <dbReference type="EMBL" id="MCP8886250.1"/>
    </source>
</evidence>
<gene>
    <name evidence="3" type="ORF">NF348_03960</name>
</gene>
<dbReference type="GO" id="GO:0032259">
    <property type="term" value="P:methylation"/>
    <property type="evidence" value="ECO:0007669"/>
    <property type="project" value="UniProtKB-KW"/>
</dbReference>
<dbReference type="Gene3D" id="3.40.50.150">
    <property type="entry name" value="Vaccinia Virus protein VP39"/>
    <property type="match status" value="1"/>
</dbReference>
<evidence type="ECO:0000313" key="4">
    <source>
        <dbReference type="Proteomes" id="UP001060275"/>
    </source>
</evidence>
<dbReference type="PANTHER" id="PTHR40048">
    <property type="entry name" value="RHAMNOSYL O-METHYLTRANSFERASE"/>
    <property type="match status" value="1"/>
</dbReference>